<dbReference type="SMART" id="SM00465">
    <property type="entry name" value="GIYc"/>
    <property type="match status" value="1"/>
</dbReference>
<dbReference type="PANTHER" id="PTHR30562">
    <property type="entry name" value="UVRC/OXIDOREDUCTASE"/>
    <property type="match status" value="1"/>
</dbReference>
<dbReference type="Gene3D" id="1.10.150.20">
    <property type="entry name" value="5' to 3' exonuclease, C-terminal subdomain"/>
    <property type="match status" value="1"/>
</dbReference>
<dbReference type="NCBIfam" id="NF001824">
    <property type="entry name" value="PRK00558.1-5"/>
    <property type="match status" value="1"/>
</dbReference>
<keyword evidence="3 7" id="KW-0228">DNA excision</keyword>
<dbReference type="GO" id="GO:0006289">
    <property type="term" value="P:nucleotide-excision repair"/>
    <property type="evidence" value="ECO:0007669"/>
    <property type="project" value="UniProtKB-UniRule"/>
</dbReference>
<dbReference type="HAMAP" id="MF_00203">
    <property type="entry name" value="UvrC"/>
    <property type="match status" value="1"/>
</dbReference>
<dbReference type="FunFam" id="3.30.420.340:FF:000001">
    <property type="entry name" value="UvrABC system protein C"/>
    <property type="match status" value="1"/>
</dbReference>
<dbReference type="InterPro" id="IPR047296">
    <property type="entry name" value="GIY-YIG_UvrC_Cho"/>
</dbReference>
<dbReference type="InterPro" id="IPR004791">
    <property type="entry name" value="UvrC"/>
</dbReference>
<dbReference type="InterPro" id="IPR000305">
    <property type="entry name" value="GIY-YIG_endonuc"/>
</dbReference>
<organism evidence="11 12">
    <name type="scientific">Candidatus Scalindua arabica</name>
    <dbReference type="NCBI Taxonomy" id="1127984"/>
    <lineage>
        <taxon>Bacteria</taxon>
        <taxon>Pseudomonadati</taxon>
        <taxon>Planctomycetota</taxon>
        <taxon>Candidatus Brocadiia</taxon>
        <taxon>Candidatus Brocadiales</taxon>
        <taxon>Candidatus Scalinduaceae</taxon>
        <taxon>Candidatus Scalindua</taxon>
    </lineage>
</organism>
<dbReference type="SUPFAM" id="SSF47781">
    <property type="entry name" value="RuvA domain 2-like"/>
    <property type="match status" value="1"/>
</dbReference>
<dbReference type="NCBIfam" id="TIGR00194">
    <property type="entry name" value="uvrC"/>
    <property type="match status" value="1"/>
</dbReference>
<keyword evidence="1 7" id="KW-0963">Cytoplasm</keyword>
<reference evidence="11" key="1">
    <citation type="journal article" date="2021" name="ISME J.">
        <title>Fine-scale metabolic discontinuity in a stratified prokaryote microbiome of a Red Sea deep halocline.</title>
        <authorList>
            <person name="Michoud G."/>
            <person name="Ngugi D.K."/>
            <person name="Barozzi A."/>
            <person name="Merlino G."/>
            <person name="Calleja M.L."/>
            <person name="Delgado-Huertas A."/>
            <person name="Moran X.A.G."/>
            <person name="Daffonchio D."/>
        </authorList>
    </citation>
    <scope>NUCLEOTIDE SEQUENCE</scope>
    <source>
        <strain evidence="11">SuakinDeep_MAG55_1</strain>
    </source>
</reference>
<dbReference type="EMBL" id="JAANXD010000027">
    <property type="protein sequence ID" value="MBS1257604.1"/>
    <property type="molecule type" value="Genomic_DNA"/>
</dbReference>
<evidence type="ECO:0000313" key="12">
    <source>
        <dbReference type="Proteomes" id="UP000722750"/>
    </source>
</evidence>
<dbReference type="SUPFAM" id="SSF82771">
    <property type="entry name" value="GIY-YIG endonuclease"/>
    <property type="match status" value="1"/>
</dbReference>
<feature type="domain" description="UvrC family homology region profile" evidence="10">
    <location>
        <begin position="269"/>
        <end position="491"/>
    </location>
</feature>
<dbReference type="InterPro" id="IPR001162">
    <property type="entry name" value="UvrC_RNase_H_dom"/>
</dbReference>
<dbReference type="Pfam" id="PF22920">
    <property type="entry name" value="UvrC_RNaseH"/>
    <property type="match status" value="1"/>
</dbReference>
<evidence type="ECO:0000259" key="9">
    <source>
        <dbReference type="PROSITE" id="PS50164"/>
    </source>
</evidence>
<name>A0A941W1N5_9BACT</name>
<comment type="function">
    <text evidence="7">The UvrABC repair system catalyzes the recognition and processing of DNA lesions. UvrC both incises the 5' and 3' sides of the lesion. The N-terminal half is responsible for the 3' incision and the C-terminal half is responsible for the 5' incision.</text>
</comment>
<dbReference type="Pfam" id="PF14520">
    <property type="entry name" value="HHH_5"/>
    <property type="match status" value="1"/>
</dbReference>
<evidence type="ECO:0000256" key="5">
    <source>
        <dbReference type="ARBA" id="ARBA00023204"/>
    </source>
</evidence>
<evidence type="ECO:0000256" key="3">
    <source>
        <dbReference type="ARBA" id="ARBA00022769"/>
    </source>
</evidence>
<dbReference type="SUPFAM" id="SSF46600">
    <property type="entry name" value="C-terminal UvrC-binding domain of UvrB"/>
    <property type="match status" value="1"/>
</dbReference>
<evidence type="ECO:0000256" key="1">
    <source>
        <dbReference type="ARBA" id="ARBA00022490"/>
    </source>
</evidence>
<evidence type="ECO:0000259" key="10">
    <source>
        <dbReference type="PROSITE" id="PS50165"/>
    </source>
</evidence>
<evidence type="ECO:0000256" key="6">
    <source>
        <dbReference type="ARBA" id="ARBA00023236"/>
    </source>
</evidence>
<evidence type="ECO:0000313" key="11">
    <source>
        <dbReference type="EMBL" id="MBS1257604.1"/>
    </source>
</evidence>
<keyword evidence="6 7" id="KW-0742">SOS response</keyword>
<dbReference type="PROSITE" id="PS50165">
    <property type="entry name" value="UVRC"/>
    <property type="match status" value="1"/>
</dbReference>
<dbReference type="Gene3D" id="4.10.860.10">
    <property type="entry name" value="UVR domain"/>
    <property type="match status" value="1"/>
</dbReference>
<sequence>MIKIENKKLLKKLEIIPIGTGVYMMKDLKSEVIYVGKAKNLRNRVRSYFQSSGDERLFIKFLVKRIADIDFVLTDTEKEALILENNLIKQFKPRFNINLRDDKTFVSIKLDMNQKFPFPVTVRQVEPSSGKGKKSRKGNGILYFGPYSSARAVRDTLRYINSIFPIRKCSNNVFKSRVRPCLYHQIGKCVAPCCDMIDEKAYKELINEIVLVLKGKNVELLKVLRRKMDEAAKVMKYEKAAKFRDRIMAIEKTVEKQKISMMKFVDRDVFGYFGEGNRIQIQAMFIRNGNLEDIASYKFSTMNNTLKNVFRSFINQFYGHTRFIPDEVVMPVESEDKVILEELLSEKKGHKIKVLCPKRGEKLKLLEMATNNAKNAFKIHQGTADDIEAVMASLKKHLSLTNIPKRMECFDISNIRGKQAVGSMVTFENGKPVKSRYKRYKVKTVSKSDDYAMMYEVLTRRYTRAFREDDFPDLAVIDGGKGQLSMARKVFDELGVDRVNVIALAKSKTKDTGNDGSKKKSNERVFICDRANPIILNQQSPELRLLVNIRDEAHRFALAYHKKLRKEQYYESPLDKITGIGKVKKKNLLKHFGDTQKVRDASLNELNKVKGIAAKDAKNIYNFFIVKVRR</sequence>
<dbReference type="Gene3D" id="3.40.1440.10">
    <property type="entry name" value="GIY-YIG endonuclease"/>
    <property type="match status" value="1"/>
</dbReference>
<accession>A0A941W1N5</accession>
<comment type="similarity">
    <text evidence="7">Belongs to the UvrC family.</text>
</comment>
<dbReference type="PROSITE" id="PS50164">
    <property type="entry name" value="GIY_YIG"/>
    <property type="match status" value="1"/>
</dbReference>
<keyword evidence="2 7" id="KW-0227">DNA damage</keyword>
<dbReference type="InterPro" id="IPR038476">
    <property type="entry name" value="UvrC_RNase_H_dom_sf"/>
</dbReference>
<feature type="domain" description="GIY-YIG" evidence="9">
    <location>
        <begin position="18"/>
        <end position="97"/>
    </location>
</feature>
<dbReference type="Pfam" id="PF08459">
    <property type="entry name" value="UvrC_RNaseH_dom"/>
    <property type="match status" value="1"/>
</dbReference>
<dbReference type="InterPro" id="IPR035901">
    <property type="entry name" value="GIY-YIG_endonuc_sf"/>
</dbReference>
<dbReference type="Pfam" id="PF02151">
    <property type="entry name" value="UVR"/>
    <property type="match status" value="1"/>
</dbReference>
<dbReference type="FunFam" id="3.40.1440.10:FF:000001">
    <property type="entry name" value="UvrABC system protein C"/>
    <property type="match status" value="1"/>
</dbReference>
<dbReference type="Pfam" id="PF01541">
    <property type="entry name" value="GIY-YIG"/>
    <property type="match status" value="1"/>
</dbReference>
<keyword evidence="4 7" id="KW-0267">Excision nuclease</keyword>
<dbReference type="Gene3D" id="3.30.420.340">
    <property type="entry name" value="UvrC, RNAse H endonuclease domain"/>
    <property type="match status" value="1"/>
</dbReference>
<feature type="domain" description="UVR" evidence="8">
    <location>
        <begin position="218"/>
        <end position="253"/>
    </location>
</feature>
<dbReference type="GO" id="GO:0009380">
    <property type="term" value="C:excinuclease repair complex"/>
    <property type="evidence" value="ECO:0007669"/>
    <property type="project" value="InterPro"/>
</dbReference>
<protein>
    <recommendedName>
        <fullName evidence="7">UvrABC system protein C</fullName>
        <shortName evidence="7">Protein UvrC</shortName>
    </recommendedName>
    <alternativeName>
        <fullName evidence="7">Excinuclease ABC subunit C</fullName>
    </alternativeName>
</protein>
<evidence type="ECO:0000259" key="8">
    <source>
        <dbReference type="PROSITE" id="PS50151"/>
    </source>
</evidence>
<dbReference type="GO" id="GO:0009432">
    <property type="term" value="P:SOS response"/>
    <property type="evidence" value="ECO:0007669"/>
    <property type="project" value="UniProtKB-UniRule"/>
</dbReference>
<dbReference type="GO" id="GO:0009381">
    <property type="term" value="F:excinuclease ABC activity"/>
    <property type="evidence" value="ECO:0007669"/>
    <property type="project" value="UniProtKB-UniRule"/>
</dbReference>
<evidence type="ECO:0000256" key="4">
    <source>
        <dbReference type="ARBA" id="ARBA00022881"/>
    </source>
</evidence>
<evidence type="ECO:0000256" key="7">
    <source>
        <dbReference type="HAMAP-Rule" id="MF_00203"/>
    </source>
</evidence>
<keyword evidence="5 7" id="KW-0234">DNA repair</keyword>
<dbReference type="GO" id="GO:0003677">
    <property type="term" value="F:DNA binding"/>
    <property type="evidence" value="ECO:0007669"/>
    <property type="project" value="UniProtKB-UniRule"/>
</dbReference>
<dbReference type="PROSITE" id="PS50151">
    <property type="entry name" value="UVR"/>
    <property type="match status" value="1"/>
</dbReference>
<gene>
    <name evidence="7" type="primary">uvrC</name>
    <name evidence="11" type="ORF">MAG551_00648</name>
</gene>
<dbReference type="GO" id="GO:0005737">
    <property type="term" value="C:cytoplasm"/>
    <property type="evidence" value="ECO:0007669"/>
    <property type="project" value="UniProtKB-SubCell"/>
</dbReference>
<proteinExistence type="inferred from homology"/>
<comment type="caution">
    <text evidence="11">The sequence shown here is derived from an EMBL/GenBank/DDBJ whole genome shotgun (WGS) entry which is preliminary data.</text>
</comment>
<dbReference type="InterPro" id="IPR010994">
    <property type="entry name" value="RuvA_2-like"/>
</dbReference>
<comment type="subunit">
    <text evidence="7">Interacts with UvrB in an incision complex.</text>
</comment>
<dbReference type="CDD" id="cd10434">
    <property type="entry name" value="GIY-YIG_UvrC_Cho"/>
    <property type="match status" value="1"/>
</dbReference>
<dbReference type="PANTHER" id="PTHR30562:SF1">
    <property type="entry name" value="UVRABC SYSTEM PROTEIN C"/>
    <property type="match status" value="1"/>
</dbReference>
<dbReference type="InterPro" id="IPR050066">
    <property type="entry name" value="UvrABC_protein_C"/>
</dbReference>
<dbReference type="AlphaFoldDB" id="A0A941W1N5"/>
<dbReference type="Proteomes" id="UP000722750">
    <property type="component" value="Unassembled WGS sequence"/>
</dbReference>
<evidence type="ECO:0000256" key="2">
    <source>
        <dbReference type="ARBA" id="ARBA00022763"/>
    </source>
</evidence>
<comment type="subcellular location">
    <subcellularLocation>
        <location evidence="7">Cytoplasm</location>
    </subcellularLocation>
</comment>
<dbReference type="InterPro" id="IPR001943">
    <property type="entry name" value="UVR_dom"/>
</dbReference>
<dbReference type="InterPro" id="IPR036876">
    <property type="entry name" value="UVR_dom_sf"/>
</dbReference>